<feature type="region of interest" description="Disordered" evidence="1">
    <location>
        <begin position="26"/>
        <end position="82"/>
    </location>
</feature>
<dbReference type="EMBL" id="HBGZ01024139">
    <property type="protein sequence ID" value="CAD9619285.1"/>
    <property type="molecule type" value="Transcribed_RNA"/>
</dbReference>
<feature type="compositionally biased region" description="Basic and acidic residues" evidence="1">
    <location>
        <begin position="73"/>
        <end position="82"/>
    </location>
</feature>
<organism evidence="3">
    <name type="scientific">Skeletonema marinoi</name>
    <dbReference type="NCBI Taxonomy" id="267567"/>
    <lineage>
        <taxon>Eukaryota</taxon>
        <taxon>Sar</taxon>
        <taxon>Stramenopiles</taxon>
        <taxon>Ochrophyta</taxon>
        <taxon>Bacillariophyta</taxon>
        <taxon>Coscinodiscophyceae</taxon>
        <taxon>Thalassiosirophycidae</taxon>
        <taxon>Thalassiosirales</taxon>
        <taxon>Skeletonemataceae</taxon>
        <taxon>Skeletonema</taxon>
        <taxon>Skeletonema marinoi-dohrnii complex</taxon>
    </lineage>
</organism>
<accession>A0A7S2LXI3</accession>
<protein>
    <submittedName>
        <fullName evidence="3">Uncharacterized protein</fullName>
    </submittedName>
</protein>
<proteinExistence type="predicted"/>
<name>A0A7S2LXI3_9STRA</name>
<feature type="compositionally biased region" description="Basic residues" evidence="1">
    <location>
        <begin position="43"/>
        <end position="54"/>
    </location>
</feature>
<reference evidence="3" key="1">
    <citation type="submission" date="2021-01" db="EMBL/GenBank/DDBJ databases">
        <authorList>
            <person name="Corre E."/>
            <person name="Pelletier E."/>
            <person name="Niang G."/>
            <person name="Scheremetjew M."/>
            <person name="Finn R."/>
            <person name="Kale V."/>
            <person name="Holt S."/>
            <person name="Cochrane G."/>
            <person name="Meng A."/>
            <person name="Brown T."/>
            <person name="Cohen L."/>
        </authorList>
    </citation>
    <scope>NUCLEOTIDE SEQUENCE</scope>
    <source>
        <strain evidence="3">SM1012Den-03</strain>
    </source>
</reference>
<feature type="compositionally biased region" description="Basic and acidic residues" evidence="1">
    <location>
        <begin position="110"/>
        <end position="139"/>
    </location>
</feature>
<dbReference type="AlphaFoldDB" id="A0A7S2LXI3"/>
<evidence type="ECO:0000256" key="1">
    <source>
        <dbReference type="SAM" id="MobiDB-lite"/>
    </source>
</evidence>
<feature type="region of interest" description="Disordered" evidence="1">
    <location>
        <begin position="99"/>
        <end position="139"/>
    </location>
</feature>
<keyword evidence="2" id="KW-0732">Signal</keyword>
<evidence type="ECO:0000256" key="2">
    <source>
        <dbReference type="SAM" id="SignalP"/>
    </source>
</evidence>
<gene>
    <name evidence="3" type="ORF">SMAR0320_LOCUS17117</name>
</gene>
<feature type="chain" id="PRO_5030757919" evidence="2">
    <location>
        <begin position="25"/>
        <end position="177"/>
    </location>
</feature>
<feature type="compositionally biased region" description="Polar residues" evidence="1">
    <location>
        <begin position="57"/>
        <end position="71"/>
    </location>
</feature>
<evidence type="ECO:0000313" key="3">
    <source>
        <dbReference type="EMBL" id="CAD9619285.1"/>
    </source>
</evidence>
<feature type="signal peptide" evidence="2">
    <location>
        <begin position="1"/>
        <end position="24"/>
    </location>
</feature>
<sequence>MKASLISTPLAALWLLTITHQAHARPDAHQQFEHTAASGDIQKKKKIDRHKQRKQIATDTRQQISSGSIPSDNDFHKSFHQRQIEKQIRLDQLHAQVSETLTAHHSGQRKLSDAELESHTKKQMALERKRKSLQEETPERYLERMKRQEEKLVKKVERKERRKEERFRMIMDRGGEL</sequence>